<feature type="region of interest" description="Disordered" evidence="1">
    <location>
        <begin position="94"/>
        <end position="117"/>
    </location>
</feature>
<reference evidence="2" key="1">
    <citation type="submission" date="2021-04" db="EMBL/GenBank/DDBJ databases">
        <title>Draft Genome Sequence of Pandoravirus japonicus, Isolated from the Sabaishi River of Niigata, Japan.</title>
        <authorList>
            <person name="Hosokawa N."/>
            <person name="Takahashi H."/>
            <person name="Aoki K."/>
            <person name="Takemura M."/>
        </authorList>
    </citation>
    <scope>NUCLEOTIDE SEQUENCE</scope>
</reference>
<dbReference type="Pfam" id="PF19161">
    <property type="entry name" value="DUF5843"/>
    <property type="match status" value="1"/>
</dbReference>
<sequence>MPGREGAIAAATQGDGGGTKAARRPDRDPTRHTAPPPTKLASSLGRARRRAPWTPASTHAMLPTTSPFRPPPVGPYYPLGLRDMSRVALTLVPPPDTVAPPSPAAPPTDDATPVHEPQQGVAVASAMVVHVGAPHSGTFRRPTPVVPIGTRYTLTHDEMRECVRIGHERNRRNRDEGRASRRYTAHRTDDDISVQGVIGEWAFARLFDLSIDIHDTTCRSARTETRFDAVMTPEGWTVDVKTTVGRDAPMRVACWKLPNPPDVYALLVYVNYDPVRPLDARVRALPVIEFRGFASSAAVFAPESRIDTVARDGQHGVVYVVAQDRLVDRAGLAIEASARPGGVLRHRVDASPPRTTAEASDA</sequence>
<name>A0A811BQS8_9VIRU</name>
<feature type="compositionally biased region" description="Pro residues" evidence="1">
    <location>
        <begin position="94"/>
        <end position="106"/>
    </location>
</feature>
<accession>A0A811BQS8</accession>
<proteinExistence type="predicted"/>
<evidence type="ECO:0000256" key="1">
    <source>
        <dbReference type="SAM" id="MobiDB-lite"/>
    </source>
</evidence>
<organism evidence="2 3">
    <name type="scientific">Pandoravirus japonicus</name>
    <dbReference type="NCBI Taxonomy" id="2823154"/>
    <lineage>
        <taxon>Viruses</taxon>
        <taxon>Pandoravirus</taxon>
    </lineage>
</organism>
<evidence type="ECO:0000313" key="2">
    <source>
        <dbReference type="EMBL" id="BCU03690.1"/>
    </source>
</evidence>
<protein>
    <submittedName>
        <fullName evidence="2">Uncharacterized protein</fullName>
    </submittedName>
</protein>
<dbReference type="EMBL" id="LC625835">
    <property type="protein sequence ID" value="BCU03690.1"/>
    <property type="molecule type" value="Genomic_DNA"/>
</dbReference>
<evidence type="ECO:0000313" key="3">
    <source>
        <dbReference type="Proteomes" id="UP001253637"/>
    </source>
</evidence>
<dbReference type="Proteomes" id="UP001253637">
    <property type="component" value="Segment"/>
</dbReference>
<dbReference type="InterPro" id="IPR043889">
    <property type="entry name" value="DUF5843"/>
</dbReference>
<feature type="region of interest" description="Disordered" evidence="1">
    <location>
        <begin position="1"/>
        <end position="71"/>
    </location>
</feature>